<dbReference type="AlphaFoldDB" id="A0A0F9V3A9"/>
<organism evidence="1">
    <name type="scientific">marine sediment metagenome</name>
    <dbReference type="NCBI Taxonomy" id="412755"/>
    <lineage>
        <taxon>unclassified sequences</taxon>
        <taxon>metagenomes</taxon>
        <taxon>ecological metagenomes</taxon>
    </lineage>
</organism>
<comment type="caution">
    <text evidence="1">The sequence shown here is derived from an EMBL/GenBank/DDBJ whole genome shotgun (WGS) entry which is preliminary data.</text>
</comment>
<protein>
    <submittedName>
        <fullName evidence="1">Uncharacterized protein</fullName>
    </submittedName>
</protein>
<proteinExistence type="predicted"/>
<sequence length="164" mass="18848">MNKKTKCAIGKNCVYGDSSGFCNDLEANSDYSDAECFPDNFAKLLSNSDEDLNEDNKVLSEEVLTALENSRVEDDAAEEWARTAEILSMVPLLIAEIRQLRELNKSQGRESTLRHYLLMDCLNWLELDTETNTRKKVKKRIEQRMAEIEYSQISSKLNRLHYSS</sequence>
<gene>
    <name evidence="1" type="ORF">LCGC14_0145750</name>
</gene>
<name>A0A0F9V3A9_9ZZZZ</name>
<dbReference type="EMBL" id="LAZR01000051">
    <property type="protein sequence ID" value="KKN98464.1"/>
    <property type="molecule type" value="Genomic_DNA"/>
</dbReference>
<reference evidence="1" key="1">
    <citation type="journal article" date="2015" name="Nature">
        <title>Complex archaea that bridge the gap between prokaryotes and eukaryotes.</title>
        <authorList>
            <person name="Spang A."/>
            <person name="Saw J.H."/>
            <person name="Jorgensen S.L."/>
            <person name="Zaremba-Niedzwiedzka K."/>
            <person name="Martijn J."/>
            <person name="Lind A.E."/>
            <person name="van Eijk R."/>
            <person name="Schleper C."/>
            <person name="Guy L."/>
            <person name="Ettema T.J."/>
        </authorList>
    </citation>
    <scope>NUCLEOTIDE SEQUENCE</scope>
</reference>
<accession>A0A0F9V3A9</accession>
<evidence type="ECO:0000313" key="1">
    <source>
        <dbReference type="EMBL" id="KKN98464.1"/>
    </source>
</evidence>